<dbReference type="EMBL" id="VITW01000002">
    <property type="protein sequence ID" value="TWB80835.1"/>
    <property type="molecule type" value="Genomic_DNA"/>
</dbReference>
<comment type="caution">
    <text evidence="1">The sequence shown here is derived from an EMBL/GenBank/DDBJ whole genome shotgun (WGS) entry which is preliminary data.</text>
</comment>
<protein>
    <submittedName>
        <fullName evidence="1">Uncharacterized protein</fullName>
    </submittedName>
</protein>
<name>A0A560IZR8_9BRAD</name>
<organism evidence="1 2">
    <name type="scientific">Bradyrhizobium sacchari</name>
    <dbReference type="NCBI Taxonomy" id="1399419"/>
    <lineage>
        <taxon>Bacteria</taxon>
        <taxon>Pseudomonadati</taxon>
        <taxon>Pseudomonadota</taxon>
        <taxon>Alphaproteobacteria</taxon>
        <taxon>Hyphomicrobiales</taxon>
        <taxon>Nitrobacteraceae</taxon>
        <taxon>Bradyrhizobium</taxon>
    </lineage>
</organism>
<proteinExistence type="predicted"/>
<evidence type="ECO:0000313" key="2">
    <source>
        <dbReference type="Proteomes" id="UP000315914"/>
    </source>
</evidence>
<dbReference type="AlphaFoldDB" id="A0A560IZR8"/>
<gene>
    <name evidence="1" type="ORF">FBZ95_10252</name>
</gene>
<evidence type="ECO:0000313" key="1">
    <source>
        <dbReference type="EMBL" id="TWB80835.1"/>
    </source>
</evidence>
<sequence length="33" mass="3601">MEHPGLYVLAELDVETANALCIGGDMNEQDPRV</sequence>
<dbReference type="Proteomes" id="UP000315914">
    <property type="component" value="Unassembled WGS sequence"/>
</dbReference>
<reference evidence="1 2" key="1">
    <citation type="submission" date="2019-06" db="EMBL/GenBank/DDBJ databases">
        <title>Genomic Encyclopedia of Type Strains, Phase IV (KMG-V): Genome sequencing to study the core and pangenomes of soil and plant-associated prokaryotes.</title>
        <authorList>
            <person name="Whitman W."/>
        </authorList>
    </citation>
    <scope>NUCLEOTIDE SEQUENCE [LARGE SCALE GENOMIC DNA]</scope>
    <source>
        <strain evidence="1 2">BR 10556</strain>
    </source>
</reference>
<keyword evidence="2" id="KW-1185">Reference proteome</keyword>
<accession>A0A560IZR8</accession>